<feature type="transmembrane region" description="Helical" evidence="9">
    <location>
        <begin position="134"/>
        <end position="152"/>
    </location>
</feature>
<feature type="transmembrane region" description="Helical" evidence="9">
    <location>
        <begin position="6"/>
        <end position="22"/>
    </location>
</feature>
<comment type="similarity">
    <text evidence="2 8">Belongs to the MreD family.</text>
</comment>
<dbReference type="STRING" id="1123402.SAMN02583745_02367"/>
<organism evidence="10 11">
    <name type="scientific">Thorsellia anophelis DSM 18579</name>
    <dbReference type="NCBI Taxonomy" id="1123402"/>
    <lineage>
        <taxon>Bacteria</taxon>
        <taxon>Pseudomonadati</taxon>
        <taxon>Pseudomonadota</taxon>
        <taxon>Gammaproteobacteria</taxon>
        <taxon>Enterobacterales</taxon>
        <taxon>Thorselliaceae</taxon>
        <taxon>Thorsellia</taxon>
    </lineage>
</organism>
<gene>
    <name evidence="10" type="ORF">SAMN02583745_02367</name>
</gene>
<evidence type="ECO:0000256" key="1">
    <source>
        <dbReference type="ARBA" id="ARBA00004651"/>
    </source>
</evidence>
<dbReference type="GO" id="GO:0008360">
    <property type="term" value="P:regulation of cell shape"/>
    <property type="evidence" value="ECO:0007669"/>
    <property type="project" value="UniProtKB-UniRule"/>
</dbReference>
<evidence type="ECO:0000256" key="3">
    <source>
        <dbReference type="ARBA" id="ARBA00022475"/>
    </source>
</evidence>
<comment type="function">
    <text evidence="8">Involved in formation of the rod shape of the cell. May also contribute to regulation of formation of penicillin-binding proteins.</text>
</comment>
<evidence type="ECO:0000256" key="7">
    <source>
        <dbReference type="ARBA" id="ARBA00023136"/>
    </source>
</evidence>
<evidence type="ECO:0000313" key="11">
    <source>
        <dbReference type="Proteomes" id="UP000242642"/>
    </source>
</evidence>
<feature type="transmembrane region" description="Helical" evidence="9">
    <location>
        <begin position="72"/>
        <end position="92"/>
    </location>
</feature>
<protein>
    <recommendedName>
        <fullName evidence="8">Rod shape-determining protein MreD</fullName>
    </recommendedName>
</protein>
<dbReference type="InterPro" id="IPR026034">
    <property type="entry name" value="MreD_proteobac"/>
</dbReference>
<keyword evidence="5 8" id="KW-0133">Cell shape</keyword>
<keyword evidence="6 9" id="KW-1133">Transmembrane helix</keyword>
<comment type="subcellular location">
    <subcellularLocation>
        <location evidence="8">Cell inner membrane</location>
    </subcellularLocation>
    <subcellularLocation>
        <location evidence="1">Cell membrane</location>
        <topology evidence="1">Multi-pass membrane protein</topology>
    </subcellularLocation>
</comment>
<proteinExistence type="inferred from homology"/>
<keyword evidence="8" id="KW-0997">Cell inner membrane</keyword>
<evidence type="ECO:0000256" key="2">
    <source>
        <dbReference type="ARBA" id="ARBA00007776"/>
    </source>
</evidence>
<dbReference type="EMBL" id="FOHV01000026">
    <property type="protein sequence ID" value="SET44046.1"/>
    <property type="molecule type" value="Genomic_DNA"/>
</dbReference>
<dbReference type="InterPro" id="IPR007227">
    <property type="entry name" value="Cell_shape_determining_MreD"/>
</dbReference>
<keyword evidence="7 8" id="KW-0472">Membrane</keyword>
<dbReference type="OrthoDB" id="6647425at2"/>
<accession>A0A1I0EFJ2</accession>
<evidence type="ECO:0000256" key="5">
    <source>
        <dbReference type="ARBA" id="ARBA00022960"/>
    </source>
</evidence>
<dbReference type="PANTHER" id="PTHR37484:SF1">
    <property type="entry name" value="ROD SHAPE-DETERMINING PROTEIN MRED"/>
    <property type="match status" value="1"/>
</dbReference>
<dbReference type="RefSeq" id="WP_093321377.1">
    <property type="nucleotide sequence ID" value="NZ_FOHV01000026.1"/>
</dbReference>
<feature type="transmembrane region" description="Helical" evidence="9">
    <location>
        <begin position="104"/>
        <end position="122"/>
    </location>
</feature>
<keyword evidence="11" id="KW-1185">Reference proteome</keyword>
<dbReference type="PANTHER" id="PTHR37484">
    <property type="entry name" value="ROD SHAPE-DETERMINING PROTEIN MRED"/>
    <property type="match status" value="1"/>
</dbReference>
<evidence type="ECO:0000256" key="4">
    <source>
        <dbReference type="ARBA" id="ARBA00022692"/>
    </source>
</evidence>
<dbReference type="NCBIfam" id="TIGR03426">
    <property type="entry name" value="shape_MreD"/>
    <property type="match status" value="1"/>
</dbReference>
<dbReference type="PIRSF" id="PIRSF018472">
    <property type="entry name" value="MreD_proteobac"/>
    <property type="match status" value="1"/>
</dbReference>
<dbReference type="AlphaFoldDB" id="A0A1I0EFJ2"/>
<evidence type="ECO:0000313" key="10">
    <source>
        <dbReference type="EMBL" id="SET44046.1"/>
    </source>
</evidence>
<evidence type="ECO:0000256" key="8">
    <source>
        <dbReference type="PIRNR" id="PIRNR018472"/>
    </source>
</evidence>
<keyword evidence="4 9" id="KW-0812">Transmembrane</keyword>
<evidence type="ECO:0000256" key="6">
    <source>
        <dbReference type="ARBA" id="ARBA00022989"/>
    </source>
</evidence>
<sequence length="162" mass="19299">MIFLRRYSWIIITLSFLFAFILQSMPWPSNLNMLRPSWVQLILIYWVTVTPHRVNVGIGFLIGLILDLFLGSTLGIRALTYGLLSFVCVLIHKFMRNIALWQQIFFILILSLAVEVFIYWLSFIVSTVEYHPELFFRSIVNALLWPWLYFLMNRIKNHFKVH</sequence>
<dbReference type="GO" id="GO:0005886">
    <property type="term" value="C:plasma membrane"/>
    <property type="evidence" value="ECO:0007669"/>
    <property type="project" value="UniProtKB-SubCell"/>
</dbReference>
<evidence type="ECO:0000256" key="9">
    <source>
        <dbReference type="SAM" id="Phobius"/>
    </source>
</evidence>
<keyword evidence="3 8" id="KW-1003">Cell membrane</keyword>
<dbReference type="Proteomes" id="UP000242642">
    <property type="component" value="Unassembled WGS sequence"/>
</dbReference>
<name>A0A1I0EFJ2_9GAMM</name>
<dbReference type="Pfam" id="PF04093">
    <property type="entry name" value="MreD"/>
    <property type="match status" value="1"/>
</dbReference>
<reference evidence="11" key="1">
    <citation type="submission" date="2016-10" db="EMBL/GenBank/DDBJ databases">
        <authorList>
            <person name="Varghese N."/>
            <person name="Submissions S."/>
        </authorList>
    </citation>
    <scope>NUCLEOTIDE SEQUENCE [LARGE SCALE GENOMIC DNA]</scope>
    <source>
        <strain evidence="11">DSM 18579</strain>
    </source>
</reference>